<dbReference type="InterPro" id="IPR014782">
    <property type="entry name" value="Peptidase_M1_dom"/>
</dbReference>
<dbReference type="SUPFAM" id="SSF55486">
    <property type="entry name" value="Metalloproteases ('zincins'), catalytic domain"/>
    <property type="match status" value="1"/>
</dbReference>
<dbReference type="GO" id="GO:0042277">
    <property type="term" value="F:peptide binding"/>
    <property type="evidence" value="ECO:0007669"/>
    <property type="project" value="TreeGrafter"/>
</dbReference>
<keyword evidence="3" id="KW-1185">Reference proteome</keyword>
<dbReference type="GO" id="GO:0008270">
    <property type="term" value="F:zinc ion binding"/>
    <property type="evidence" value="ECO:0007669"/>
    <property type="project" value="InterPro"/>
</dbReference>
<dbReference type="AlphaFoldDB" id="A2A060"/>
<dbReference type="GO" id="GO:0043171">
    <property type="term" value="P:peptide catabolic process"/>
    <property type="evidence" value="ECO:0007669"/>
    <property type="project" value="TreeGrafter"/>
</dbReference>
<accession>A2A060</accession>
<reference evidence="2 3" key="1">
    <citation type="submission" date="2007-01" db="EMBL/GenBank/DDBJ databases">
        <authorList>
            <person name="Haygood M."/>
            <person name="Podell S."/>
            <person name="Anderson C."/>
            <person name="Hopkinson B."/>
            <person name="Roe K."/>
            <person name="Barbeau K."/>
            <person name="Gaasterland T."/>
            <person name="Ferriera S."/>
            <person name="Johnson J."/>
            <person name="Kravitz S."/>
            <person name="Beeson K."/>
            <person name="Sutton G."/>
            <person name="Rogers Y.-H."/>
            <person name="Friedman R."/>
            <person name="Frazier M."/>
            <person name="Venter J.C."/>
        </authorList>
    </citation>
    <scope>NUCLEOTIDE SEQUENCE [LARGE SCALE GENOMIC DNA]</scope>
    <source>
        <strain evidence="2 3">ATCC 23134</strain>
    </source>
</reference>
<protein>
    <submittedName>
        <fullName evidence="2">Peptidase</fullName>
    </submittedName>
</protein>
<proteinExistence type="predicted"/>
<sequence>MFFMVLGGAQAQNNLNTFLPMVDWQGNPYRSASGAPGAEYWQNKADYILTANLNDKTHELKGHVTITYTNNSPDALDFLWLQLGQNRFKKDARGAVNVALSGGRYTGDFDGGYKLSNIKVKTSGKSYAAKYVVSDTRMQIRLNESLKPKGGKITIDIDFQFKVPEYGMDRTGRLKTKNGIIYSMAQWYPRMCVYDDIRGWNTAPYLGAGEFYCEYGDYDVKLTVPYNHIVVASGELQNPKDVLTKEQIKRFDKAAKSDKTVAIISNKEINQPKTTRPKQSGTITWQFKMKNSRDVAWGSSTSFIWDAARINLPGGRKAMAQSVYPIESDGNSAWARSTEYTKKSIEHYSKMWFEYPYPVAVNVASNVGGMEYPGLSFCGWKATRGSLWGVTDHEFGHNWFPMIVGSNERLYPWMDEGFNTFINHYSTLAFNKGEYKSSALLGSSLLGGALRSPNAESIHTYPDIVKSSGSLGMTAYYKPAMGLYMLREAILGPERFDYAFRTYIKRWAYKHPTPIDFFNTIENAAGEELDWFWKKWFYTNETIDQGIKSVTYRKNDPKQGVIITIENKGGVVMPAILEIEEENGTKKIVNLSVEIWFKGNTFRYLHHSTGKIKRIQLDPQRVIYDVNTSNDIWTGK</sequence>
<dbReference type="PANTHER" id="PTHR11533">
    <property type="entry name" value="PROTEASE M1 ZINC METALLOPROTEASE"/>
    <property type="match status" value="1"/>
</dbReference>
<dbReference type="eggNOG" id="COG0308">
    <property type="taxonomic scope" value="Bacteria"/>
</dbReference>
<name>A2A060_MICM2</name>
<gene>
    <name evidence="2" type="ORF">M23134_01809</name>
</gene>
<dbReference type="Proteomes" id="UP000004095">
    <property type="component" value="Unassembled WGS sequence"/>
</dbReference>
<dbReference type="GO" id="GO:0070006">
    <property type="term" value="F:metalloaminopeptidase activity"/>
    <property type="evidence" value="ECO:0007669"/>
    <property type="project" value="TreeGrafter"/>
</dbReference>
<evidence type="ECO:0000313" key="2">
    <source>
        <dbReference type="EMBL" id="EAY23975.1"/>
    </source>
</evidence>
<organism evidence="2 3">
    <name type="scientific">Microscilla marina ATCC 23134</name>
    <dbReference type="NCBI Taxonomy" id="313606"/>
    <lineage>
        <taxon>Bacteria</taxon>
        <taxon>Pseudomonadati</taxon>
        <taxon>Bacteroidota</taxon>
        <taxon>Cytophagia</taxon>
        <taxon>Cytophagales</taxon>
        <taxon>Microscillaceae</taxon>
        <taxon>Microscilla</taxon>
    </lineage>
</organism>
<feature type="domain" description="Peptidase M1 membrane alanine aminopeptidase" evidence="1">
    <location>
        <begin position="340"/>
        <end position="536"/>
    </location>
</feature>
<dbReference type="GO" id="GO:0005615">
    <property type="term" value="C:extracellular space"/>
    <property type="evidence" value="ECO:0007669"/>
    <property type="project" value="TreeGrafter"/>
</dbReference>
<dbReference type="Pfam" id="PF01433">
    <property type="entry name" value="Peptidase_M1"/>
    <property type="match status" value="1"/>
</dbReference>
<dbReference type="InterPro" id="IPR027268">
    <property type="entry name" value="Peptidase_M4/M1_CTD_sf"/>
</dbReference>
<dbReference type="GO" id="GO:0005737">
    <property type="term" value="C:cytoplasm"/>
    <property type="evidence" value="ECO:0007669"/>
    <property type="project" value="TreeGrafter"/>
</dbReference>
<comment type="caution">
    <text evidence="2">The sequence shown here is derived from an EMBL/GenBank/DDBJ whole genome shotgun (WGS) entry which is preliminary data.</text>
</comment>
<dbReference type="InterPro" id="IPR050344">
    <property type="entry name" value="Peptidase_M1_aminopeptidases"/>
</dbReference>
<dbReference type="CDD" id="cd09604">
    <property type="entry name" value="M1_APN_like"/>
    <property type="match status" value="1"/>
</dbReference>
<evidence type="ECO:0000313" key="3">
    <source>
        <dbReference type="Proteomes" id="UP000004095"/>
    </source>
</evidence>
<dbReference type="EMBL" id="AAWS01000092">
    <property type="protein sequence ID" value="EAY23975.1"/>
    <property type="molecule type" value="Genomic_DNA"/>
</dbReference>
<evidence type="ECO:0000259" key="1">
    <source>
        <dbReference type="Pfam" id="PF01433"/>
    </source>
</evidence>
<dbReference type="GO" id="GO:0016020">
    <property type="term" value="C:membrane"/>
    <property type="evidence" value="ECO:0007669"/>
    <property type="project" value="TreeGrafter"/>
</dbReference>
<dbReference type="PANTHER" id="PTHR11533:SF174">
    <property type="entry name" value="PUROMYCIN-SENSITIVE AMINOPEPTIDASE-RELATED"/>
    <property type="match status" value="1"/>
</dbReference>
<dbReference type="Gene3D" id="1.10.390.10">
    <property type="entry name" value="Neutral Protease Domain 2"/>
    <property type="match status" value="1"/>
</dbReference>